<evidence type="ECO:0000259" key="1">
    <source>
        <dbReference type="Pfam" id="PF01609"/>
    </source>
</evidence>
<dbReference type="SUPFAM" id="SSF53098">
    <property type="entry name" value="Ribonuclease H-like"/>
    <property type="match status" value="1"/>
</dbReference>
<dbReference type="GO" id="GO:0004803">
    <property type="term" value="F:transposase activity"/>
    <property type="evidence" value="ECO:0007669"/>
    <property type="project" value="InterPro"/>
</dbReference>
<feature type="domain" description="Transposase IS4-like" evidence="1">
    <location>
        <begin position="393"/>
        <end position="536"/>
    </location>
</feature>
<dbReference type="InterPro" id="IPR002559">
    <property type="entry name" value="Transposase_11"/>
</dbReference>
<organism evidence="3 5">
    <name type="scientific">Halapricum hydrolyticum</name>
    <dbReference type="NCBI Taxonomy" id="2979991"/>
    <lineage>
        <taxon>Archaea</taxon>
        <taxon>Methanobacteriati</taxon>
        <taxon>Methanobacteriota</taxon>
        <taxon>Stenosarchaea group</taxon>
        <taxon>Halobacteria</taxon>
        <taxon>Halobacteriales</taxon>
        <taxon>Haloarculaceae</taxon>
        <taxon>Halapricum</taxon>
    </lineage>
</organism>
<gene>
    <name evidence="3" type="ORF">OB914_08915</name>
    <name evidence="2" type="ORF">OB916_07575</name>
</gene>
<evidence type="ECO:0000313" key="2">
    <source>
        <dbReference type="EMBL" id="MCU4717925.1"/>
    </source>
</evidence>
<evidence type="ECO:0000313" key="4">
    <source>
        <dbReference type="Proteomes" id="UP001208186"/>
    </source>
</evidence>
<evidence type="ECO:0000313" key="3">
    <source>
        <dbReference type="EMBL" id="MCU4727090.1"/>
    </source>
</evidence>
<dbReference type="InterPro" id="IPR012337">
    <property type="entry name" value="RNaseH-like_sf"/>
</dbReference>
<comment type="caution">
    <text evidence="3">The sequence shown here is derived from an EMBL/GenBank/DDBJ whole genome shotgun (WGS) entry which is preliminary data.</text>
</comment>
<dbReference type="EMBL" id="JAOPKC010000006">
    <property type="protein sequence ID" value="MCU4717925.1"/>
    <property type="molecule type" value="Genomic_DNA"/>
</dbReference>
<dbReference type="Proteomes" id="UP001208186">
    <property type="component" value="Unassembled WGS sequence"/>
</dbReference>
<proteinExistence type="predicted"/>
<sequence length="601" mass="69324">MSPTDPAPPRQEILDTIEEQVKDLCHIHDHITRIIANLEIKDRWFSDYDDPERAKFNRDGMIKTFLYMHARGFNEAETARRLSGAAFIYVKFDFPIPPSKQAINYNKRRRFSLQERKTLKDAGELIHDQCVEHDLVKTDDSVEPALEPEDIAGTDLEEEHIMDAVERASTLGFSGFTADRASNAKYALECYLERQAYLNMSNAAATTPRRRFARLSDREEVPHGSSHNRTMKKIADPDSQLTFDEFVDCGRIPDWERIRDETLDAFHTGVERILDEIQSDEHGETGIREPVNAALDIVTWNFWPSPFKKRVDADPGEQPVTYTTSSGRTRTKYLKDEYPVMASGFKESHERGYKFATLTIVAENTPIVLAIEPVRDVRAWEDTGGVHRTSRADIVDRLLEQAQRHVDINKVFADREFDTHEVRHVIDKRELYYVIGKRKQATADKENLEEVEEDPMIDVRVEYASLTVDGDTHDLSIMYVPKDAAIENEEDADDGDEYAIFTTNYRVEPDRAQALTGQYRDRWTIENQYKSIRKHFLPTSASKDYRVRFLYFTIGVLMHNVWRLTNFFLRDEVDVNLGEKPPLRAGEIVELVAFCLFDPGG</sequence>
<dbReference type="AlphaFoldDB" id="A0AAE3IAP9"/>
<protein>
    <submittedName>
        <fullName evidence="3">Transposase</fullName>
    </submittedName>
</protein>
<reference evidence="3" key="1">
    <citation type="submission" date="2023-02" db="EMBL/GenBank/DDBJ databases">
        <title>Enrichment on poylsaccharides allowed isolation of novel metabolic and taxonomic groups of Haloarchaea.</title>
        <authorList>
            <person name="Sorokin D.Y."/>
            <person name="Elcheninov A.G."/>
            <person name="Khizhniak T.V."/>
            <person name="Kolganova T.V."/>
            <person name="Kublanov I.V."/>
        </authorList>
    </citation>
    <scope>NUCLEOTIDE SEQUENCE</scope>
    <source>
        <strain evidence="2 4">HArc-curdl5-1</strain>
        <strain evidence="3">HArc-curdl7</strain>
    </source>
</reference>
<name>A0AAE3IAP9_9EURY</name>
<dbReference type="GO" id="GO:0006313">
    <property type="term" value="P:DNA transposition"/>
    <property type="evidence" value="ECO:0007669"/>
    <property type="project" value="InterPro"/>
</dbReference>
<evidence type="ECO:0000313" key="5">
    <source>
        <dbReference type="Proteomes" id="UP001209746"/>
    </source>
</evidence>
<dbReference type="RefSeq" id="WP_315908690.1">
    <property type="nucleotide sequence ID" value="NZ_JAOPKC010000006.1"/>
</dbReference>
<accession>A0AAE3IAP9</accession>
<dbReference type="Pfam" id="PF01609">
    <property type="entry name" value="DDE_Tnp_1"/>
    <property type="match status" value="1"/>
</dbReference>
<keyword evidence="4" id="KW-1185">Reference proteome</keyword>
<dbReference type="GO" id="GO:0003677">
    <property type="term" value="F:DNA binding"/>
    <property type="evidence" value="ECO:0007669"/>
    <property type="project" value="InterPro"/>
</dbReference>
<dbReference type="EMBL" id="JAOPKD010000007">
    <property type="protein sequence ID" value="MCU4727090.1"/>
    <property type="molecule type" value="Genomic_DNA"/>
</dbReference>
<dbReference type="Proteomes" id="UP001209746">
    <property type="component" value="Unassembled WGS sequence"/>
</dbReference>